<organism evidence="4 5">
    <name type="scientific">Runella slithyformis (strain ATCC 29530 / DSM 19594 / LMG 11500 / NCIMB 11436 / LSU 4)</name>
    <dbReference type="NCBI Taxonomy" id="761193"/>
    <lineage>
        <taxon>Bacteria</taxon>
        <taxon>Pseudomonadati</taxon>
        <taxon>Bacteroidota</taxon>
        <taxon>Cytophagia</taxon>
        <taxon>Cytophagales</taxon>
        <taxon>Spirosomataceae</taxon>
        <taxon>Runella</taxon>
    </lineage>
</organism>
<dbReference type="Gene3D" id="3.40.309.10">
    <property type="entry name" value="Aldehyde Dehydrogenase, Chain A, domain 2"/>
    <property type="match status" value="1"/>
</dbReference>
<dbReference type="Proteomes" id="UP000000493">
    <property type="component" value="Chromosome"/>
</dbReference>
<dbReference type="FunFam" id="3.40.605.10:FF:000007">
    <property type="entry name" value="NAD/NADP-dependent betaine aldehyde dehydrogenase"/>
    <property type="match status" value="1"/>
</dbReference>
<sequence length="502" mass="54895">MTTDECYVLIRHSLTRHSSLAHSTFKKMEHFINNQRHTPDSGQYIEVINPCTAEVVGTCARGNTADVHAALTSAGAAFQTWKKQPAAHRVKLQHEAARLMRLYSYEIADMLARELGRPLAGCIHEISRSADLLDFYAEEALRMKGEIPLHNLEGEKALVVRQPIGVVVAITPFNYPITLLCMKIGAALPMGCTVVAKPSEDTPLSTLRLAEIFKEAGYPEGVFNVITGYGHEIGNALVEHPITSKIAFTGGTNTGKRIGALAAAHNKRVTLELGGQSPVIVCEEADLSVACPAIVKHAFANSGQFCYRVNRVYVHQNVYEAFVEKITALANRLKVGDPFSNSDMGPMVNRKIYQNSEVQVADALQKGGTVKTGGSRLTGEDYDKGWFFPPTIIADTNHSMKIMTEETFGPVIGVMKFSTNEEAVALGNDSEYGLAAYVFSGQLGTGLRMAEELEAGSVWVNNIHRSYQDVPFGGVKQSGIGREKGRYGLEAYTELKTIYLNY</sequence>
<dbReference type="EC" id="1.2.1.8" evidence="4"/>
<protein>
    <submittedName>
        <fullName evidence="4">Betaine-aldehyde dehydrogenase</fullName>
        <ecNumber evidence="4">1.2.1.8</ecNumber>
    </submittedName>
</protein>
<dbReference type="KEGG" id="rsi:Runsl_0442"/>
<evidence type="ECO:0000259" key="3">
    <source>
        <dbReference type="Pfam" id="PF00171"/>
    </source>
</evidence>
<keyword evidence="5" id="KW-1185">Reference proteome</keyword>
<dbReference type="AlphaFoldDB" id="A0A7U3ZGP4"/>
<dbReference type="SUPFAM" id="SSF53720">
    <property type="entry name" value="ALDH-like"/>
    <property type="match status" value="1"/>
</dbReference>
<dbReference type="InterPro" id="IPR050740">
    <property type="entry name" value="Aldehyde_DH_Superfamily"/>
</dbReference>
<proteinExistence type="inferred from homology"/>
<evidence type="ECO:0000256" key="1">
    <source>
        <dbReference type="ARBA" id="ARBA00009986"/>
    </source>
</evidence>
<dbReference type="InterPro" id="IPR015590">
    <property type="entry name" value="Aldehyde_DH_dom"/>
</dbReference>
<dbReference type="FunFam" id="3.40.605.10:FF:000026">
    <property type="entry name" value="Aldehyde dehydrogenase, putative"/>
    <property type="match status" value="1"/>
</dbReference>
<evidence type="ECO:0000313" key="5">
    <source>
        <dbReference type="Proteomes" id="UP000000493"/>
    </source>
</evidence>
<dbReference type="FunFam" id="3.40.309.10:FF:000009">
    <property type="entry name" value="Aldehyde dehydrogenase A"/>
    <property type="match status" value="1"/>
</dbReference>
<feature type="domain" description="Aldehyde dehydrogenase" evidence="3">
    <location>
        <begin position="41"/>
        <end position="498"/>
    </location>
</feature>
<keyword evidence="2 4" id="KW-0560">Oxidoreductase</keyword>
<dbReference type="GO" id="GO:0008802">
    <property type="term" value="F:betaine-aldehyde dehydrogenase (NAD+) activity"/>
    <property type="evidence" value="ECO:0007669"/>
    <property type="project" value="UniProtKB-EC"/>
</dbReference>
<reference evidence="4 5" key="2">
    <citation type="journal article" date="2012" name="Stand. Genomic Sci.">
        <title>Complete genome sequence of the aquatic bacterium Runella slithyformis type strain (LSU 4(T)).</title>
        <authorList>
            <person name="Copeland A."/>
            <person name="Zhang X."/>
            <person name="Misra M."/>
            <person name="Lapidus A."/>
            <person name="Nolan M."/>
            <person name="Lucas S."/>
            <person name="Deshpande S."/>
            <person name="Cheng J.F."/>
            <person name="Tapia R."/>
            <person name="Goodwin L.A."/>
            <person name="Pitluck S."/>
            <person name="Liolios K."/>
            <person name="Pagani I."/>
            <person name="Ivanova N."/>
            <person name="Mikhailova N."/>
            <person name="Pati A."/>
            <person name="Chen A."/>
            <person name="Palaniappan K."/>
            <person name="Land M."/>
            <person name="Hauser L."/>
            <person name="Pan C."/>
            <person name="Jeffries C.D."/>
            <person name="Detter J.C."/>
            <person name="Brambilla E.M."/>
            <person name="Rohde M."/>
            <person name="Djao O.D."/>
            <person name="Goker M."/>
            <person name="Sikorski J."/>
            <person name="Tindall B.J."/>
            <person name="Woyke T."/>
            <person name="Bristow J."/>
            <person name="Eisen J.A."/>
            <person name="Markowitz V."/>
            <person name="Hugenholtz P."/>
            <person name="Kyrpides N.C."/>
            <person name="Klenk H.P."/>
            <person name="Mavromatis K."/>
        </authorList>
    </citation>
    <scope>NUCLEOTIDE SEQUENCE [LARGE SCALE GENOMIC DNA]</scope>
    <source>
        <strain evidence="5">ATCC 29530 / DSM 19594 / LMG 11500 / NCIMB 11436 / LSU 4</strain>
    </source>
</reference>
<dbReference type="PANTHER" id="PTHR43353">
    <property type="entry name" value="SUCCINATE-SEMIALDEHYDE DEHYDROGENASE, MITOCHONDRIAL"/>
    <property type="match status" value="1"/>
</dbReference>
<evidence type="ECO:0000256" key="2">
    <source>
        <dbReference type="ARBA" id="ARBA00023002"/>
    </source>
</evidence>
<reference evidence="5" key="1">
    <citation type="submission" date="2011-06" db="EMBL/GenBank/DDBJ databases">
        <title>The complete genome of chromosome of Runella slithyformis DSM 19594.</title>
        <authorList>
            <consortium name="US DOE Joint Genome Institute (JGI-PGF)"/>
            <person name="Lucas S."/>
            <person name="Han J."/>
            <person name="Lapidus A."/>
            <person name="Bruce D."/>
            <person name="Goodwin L."/>
            <person name="Pitluck S."/>
            <person name="Peters L."/>
            <person name="Kyrpides N."/>
            <person name="Mavromatis K."/>
            <person name="Ivanova N."/>
            <person name="Ovchinnikova G."/>
            <person name="Zhang X."/>
            <person name="Misra M."/>
            <person name="Detter J.C."/>
            <person name="Tapia R."/>
            <person name="Han C."/>
            <person name="Land M."/>
            <person name="Hauser L."/>
            <person name="Markowitz V."/>
            <person name="Cheng J.-F."/>
            <person name="Hugenholtz P."/>
            <person name="Woyke T."/>
            <person name="Wu D."/>
            <person name="Tindall B."/>
            <person name="Faehrich R."/>
            <person name="Brambilla E."/>
            <person name="Klenk H.-P."/>
            <person name="Eisen J.A."/>
        </authorList>
    </citation>
    <scope>NUCLEOTIDE SEQUENCE [LARGE SCALE GENOMIC DNA]</scope>
    <source>
        <strain evidence="5">ATCC 29530 / DSM 19594 / LMG 11500 / NCIMB 11436 / LSU 4</strain>
    </source>
</reference>
<accession>A0A7U3ZGP4</accession>
<dbReference type="PANTHER" id="PTHR43353:SF5">
    <property type="entry name" value="SUCCINATE-SEMIALDEHYDE DEHYDROGENASE, MITOCHONDRIAL"/>
    <property type="match status" value="1"/>
</dbReference>
<dbReference type="InterPro" id="IPR016162">
    <property type="entry name" value="Ald_DH_N"/>
</dbReference>
<comment type="similarity">
    <text evidence="1">Belongs to the aldehyde dehydrogenase family.</text>
</comment>
<name>A0A7U3ZGP4_RUNSL</name>
<evidence type="ECO:0000313" key="4">
    <source>
        <dbReference type="EMBL" id="AEI46890.1"/>
    </source>
</evidence>
<dbReference type="InterPro" id="IPR016163">
    <property type="entry name" value="Ald_DH_C"/>
</dbReference>
<dbReference type="EMBL" id="CP002859">
    <property type="protein sequence ID" value="AEI46890.1"/>
    <property type="molecule type" value="Genomic_DNA"/>
</dbReference>
<dbReference type="Gene3D" id="3.40.605.10">
    <property type="entry name" value="Aldehyde Dehydrogenase, Chain A, domain 1"/>
    <property type="match status" value="1"/>
</dbReference>
<dbReference type="CDD" id="cd07103">
    <property type="entry name" value="ALDH_F5_SSADH_GabD"/>
    <property type="match status" value="1"/>
</dbReference>
<dbReference type="InterPro" id="IPR016161">
    <property type="entry name" value="Ald_DH/histidinol_DH"/>
</dbReference>
<gene>
    <name evidence="4" type="ordered locus">Runsl_0442</name>
</gene>
<dbReference type="Pfam" id="PF00171">
    <property type="entry name" value="Aldedh"/>
    <property type="match status" value="1"/>
</dbReference>